<dbReference type="GO" id="GO:0004185">
    <property type="term" value="F:serine-type carboxypeptidase activity"/>
    <property type="evidence" value="ECO:0007669"/>
    <property type="project" value="UniProtKB-UniRule"/>
</dbReference>
<keyword evidence="3" id="KW-0926">Vacuole</keyword>
<evidence type="ECO:0000256" key="12">
    <source>
        <dbReference type="RuleBase" id="RU361156"/>
    </source>
</evidence>
<dbReference type="Gene3D" id="1.10.287.410">
    <property type="match status" value="1"/>
</dbReference>
<dbReference type="FunFam" id="1.10.287.410:FF:000001">
    <property type="entry name" value="Carboxypeptidase Y"/>
    <property type="match status" value="1"/>
</dbReference>
<dbReference type="Pfam" id="PF05388">
    <property type="entry name" value="Carbpep_Y_N"/>
    <property type="match status" value="1"/>
</dbReference>
<keyword evidence="4 12" id="KW-0121">Carboxypeptidase</keyword>
<keyword evidence="10" id="KW-0325">Glycoprotein</keyword>
<dbReference type="InterPro" id="IPR033124">
    <property type="entry name" value="Ser_caboxypep_his_AS"/>
</dbReference>
<evidence type="ECO:0000313" key="15">
    <source>
        <dbReference type="Proteomes" id="UP000510647"/>
    </source>
</evidence>
<keyword evidence="8" id="KW-0865">Zymogen</keyword>
<sequence length="534" mass="60045">MKSAGTLALALSAAVVNGLSFQQPFAFNQNHEGSGLLEKAIEALKMDHKEVLGSLSAEVKQSWEEMPFKFPVEVSQMQFVTKPKDPSAIFSRKNWDITVQSDDVKNYQLRINKLKDPQILGVDPDVKQYTGYLDVEDEDKHFFFWSFESRNDPKKDPVVLWLNGGPGCSSLTGLFFELGPSSIGPDIKPIYNPQSWNSNATVIFLDQPVNVGFSYSGSAGVSDTVAAGKDVYAFLQLFFKQFPEYVNHGQDFHIAGESYAGHYIPVFATEILSHPVSKRNFNLTSVLIGNGLTDPLNQYPLYEPMACGEGGEPAVLSPDECQAMQDSLDRCLSLIESCYQSESIWSCVPASIYCNNAQINPYARTGRNVYDIRKECKGTLCYEDLQYIDDYLNLDYVKEAVGAEVDKYESCNFDINRNFLFAGDWMKPYHKAVTELLNQDIPVLIYAGDKDFICNWLGNKAWTDVLPWKSADSFSKQPVRNWVAKLTNEKAGEVKSFENLTFLRIFNGGHMVPYDVPENALSMLNKWIHGNFTL</sequence>
<comment type="catalytic activity">
    <reaction evidence="11">
        <text>Release of a C-terminal amino acid with broad specificity.</text>
        <dbReference type="EC" id="3.4.16.5"/>
    </reaction>
</comment>
<evidence type="ECO:0000259" key="13">
    <source>
        <dbReference type="Pfam" id="PF05388"/>
    </source>
</evidence>
<evidence type="ECO:0000256" key="3">
    <source>
        <dbReference type="ARBA" id="ARBA00022554"/>
    </source>
</evidence>
<dbReference type="AlphaFoldDB" id="A0A7H9HK57"/>
<evidence type="ECO:0000313" key="14">
    <source>
        <dbReference type="EMBL" id="QLQ77800.1"/>
    </source>
</evidence>
<dbReference type="SUPFAM" id="SSF53474">
    <property type="entry name" value="alpha/beta-Hydrolases"/>
    <property type="match status" value="1"/>
</dbReference>
<evidence type="ECO:0000256" key="8">
    <source>
        <dbReference type="ARBA" id="ARBA00023145"/>
    </source>
</evidence>
<dbReference type="PRINTS" id="PR00724">
    <property type="entry name" value="CRBOXYPTASEC"/>
</dbReference>
<evidence type="ECO:0000256" key="4">
    <source>
        <dbReference type="ARBA" id="ARBA00022645"/>
    </source>
</evidence>
<dbReference type="PANTHER" id="PTHR11802:SF113">
    <property type="entry name" value="SERINE CARBOXYPEPTIDASE CTSA-4.1"/>
    <property type="match status" value="1"/>
</dbReference>
<feature type="chain" id="PRO_5029038685" description="Carboxypeptidase" evidence="12">
    <location>
        <begin position="19"/>
        <end position="534"/>
    </location>
</feature>
<dbReference type="EC" id="3.4.16.-" evidence="12"/>
<keyword evidence="5 12" id="KW-0645">Protease</keyword>
<feature type="signal peptide" evidence="12">
    <location>
        <begin position="1"/>
        <end position="18"/>
    </location>
</feature>
<evidence type="ECO:0000256" key="6">
    <source>
        <dbReference type="ARBA" id="ARBA00022729"/>
    </source>
</evidence>
<dbReference type="Gene3D" id="3.40.50.1820">
    <property type="entry name" value="alpha/beta hydrolase"/>
    <property type="match status" value="1"/>
</dbReference>
<proteinExistence type="inferred from homology"/>
<dbReference type="GO" id="GO:0046938">
    <property type="term" value="P:phytochelatin biosynthetic process"/>
    <property type="evidence" value="ECO:0007669"/>
    <property type="project" value="UniProtKB-ARBA"/>
</dbReference>
<dbReference type="Pfam" id="PF00450">
    <property type="entry name" value="Peptidase_S10"/>
    <property type="match status" value="1"/>
</dbReference>
<dbReference type="GO" id="GO:0000328">
    <property type="term" value="C:fungal-type vacuole lumen"/>
    <property type="evidence" value="ECO:0007669"/>
    <property type="project" value="UniProtKB-ARBA"/>
</dbReference>
<dbReference type="PROSITE" id="PS00560">
    <property type="entry name" value="CARBOXYPEPT_SER_HIS"/>
    <property type="match status" value="1"/>
</dbReference>
<gene>
    <name evidence="14" type="ORF">HG537_0A00470</name>
</gene>
<dbReference type="PROSITE" id="PS00131">
    <property type="entry name" value="CARBOXYPEPT_SER_SER"/>
    <property type="match status" value="1"/>
</dbReference>
<dbReference type="EMBL" id="CP059267">
    <property type="protein sequence ID" value="QLQ77800.1"/>
    <property type="molecule type" value="Genomic_DNA"/>
</dbReference>
<evidence type="ECO:0000256" key="2">
    <source>
        <dbReference type="ARBA" id="ARBA00009431"/>
    </source>
</evidence>
<dbReference type="Proteomes" id="UP000510647">
    <property type="component" value="Chromosome 1"/>
</dbReference>
<keyword evidence="15" id="KW-1185">Reference proteome</keyword>
<name>A0A7H9HK57_9SACH</name>
<dbReference type="InterPro" id="IPR029058">
    <property type="entry name" value="AB_hydrolase_fold"/>
</dbReference>
<organism evidence="14 15">
    <name type="scientific">Torulaspora globosa</name>
    <dbReference type="NCBI Taxonomy" id="48254"/>
    <lineage>
        <taxon>Eukaryota</taxon>
        <taxon>Fungi</taxon>
        <taxon>Dikarya</taxon>
        <taxon>Ascomycota</taxon>
        <taxon>Saccharomycotina</taxon>
        <taxon>Saccharomycetes</taxon>
        <taxon>Saccharomycetales</taxon>
        <taxon>Saccharomycetaceae</taxon>
        <taxon>Torulaspora</taxon>
    </lineage>
</organism>
<dbReference type="InterPro" id="IPR001563">
    <property type="entry name" value="Peptidase_S10"/>
</dbReference>
<dbReference type="GO" id="GO:0006995">
    <property type="term" value="P:cellular response to nitrogen starvation"/>
    <property type="evidence" value="ECO:0007669"/>
    <property type="project" value="UniProtKB-ARBA"/>
</dbReference>
<dbReference type="OrthoDB" id="443318at2759"/>
<evidence type="ECO:0000256" key="10">
    <source>
        <dbReference type="ARBA" id="ARBA00023180"/>
    </source>
</evidence>
<evidence type="ECO:0000256" key="9">
    <source>
        <dbReference type="ARBA" id="ARBA00023157"/>
    </source>
</evidence>
<dbReference type="InterPro" id="IPR008442">
    <property type="entry name" value="Propeptide_carboxypepY"/>
</dbReference>
<comment type="similarity">
    <text evidence="2 12">Belongs to the peptidase S10 family.</text>
</comment>
<feature type="domain" description="Propeptide carboxypeptidase Y" evidence="13">
    <location>
        <begin position="3"/>
        <end position="107"/>
    </location>
</feature>
<dbReference type="InterPro" id="IPR018202">
    <property type="entry name" value="Ser_caboxypep_ser_AS"/>
</dbReference>
<evidence type="ECO:0000256" key="7">
    <source>
        <dbReference type="ARBA" id="ARBA00022801"/>
    </source>
</evidence>
<protein>
    <recommendedName>
        <fullName evidence="12">Carboxypeptidase</fullName>
        <ecNumber evidence="12">3.4.16.-</ecNumber>
    </recommendedName>
</protein>
<dbReference type="GO" id="GO:0031638">
    <property type="term" value="P:zymogen activation"/>
    <property type="evidence" value="ECO:0007669"/>
    <property type="project" value="UniProtKB-ARBA"/>
</dbReference>
<keyword evidence="7 12" id="KW-0378">Hydrolase</keyword>
<evidence type="ECO:0000256" key="5">
    <source>
        <dbReference type="ARBA" id="ARBA00022670"/>
    </source>
</evidence>
<keyword evidence="9" id="KW-1015">Disulfide bond</keyword>
<evidence type="ECO:0000256" key="1">
    <source>
        <dbReference type="ARBA" id="ARBA00004410"/>
    </source>
</evidence>
<accession>A0A7H9HK57</accession>
<comment type="subcellular location">
    <subcellularLocation>
        <location evidence="1">Vacuole lumen</location>
    </subcellularLocation>
</comment>
<reference evidence="14 15" key="1">
    <citation type="submission" date="2020-06" db="EMBL/GenBank/DDBJ databases">
        <title>The yeast mating-type switching endonuclease HO is a domesticated member of an unorthodox homing genetic element family.</title>
        <authorList>
            <person name="Coughlan A.Y."/>
            <person name="Lombardi L."/>
            <person name="Braun-Galleani S."/>
            <person name="Martos A.R."/>
            <person name="Galeote V."/>
            <person name="Bigey F."/>
            <person name="Dequin S."/>
            <person name="Byrne K.P."/>
            <person name="Wolfe K.H."/>
        </authorList>
    </citation>
    <scope>NUCLEOTIDE SEQUENCE [LARGE SCALE GENOMIC DNA]</scope>
    <source>
        <strain evidence="14 15">CBS2947</strain>
    </source>
</reference>
<evidence type="ECO:0000256" key="11">
    <source>
        <dbReference type="ARBA" id="ARBA00052076"/>
    </source>
</evidence>
<dbReference type="PANTHER" id="PTHR11802">
    <property type="entry name" value="SERINE PROTEASE FAMILY S10 SERINE CARBOXYPEPTIDASE"/>
    <property type="match status" value="1"/>
</dbReference>
<keyword evidence="6 12" id="KW-0732">Signal</keyword>